<organism evidence="1 2">
    <name type="scientific">Candidatus Bacteroides pullicola</name>
    <dbReference type="NCBI Taxonomy" id="2838475"/>
    <lineage>
        <taxon>Bacteria</taxon>
        <taxon>Pseudomonadati</taxon>
        <taxon>Bacteroidota</taxon>
        <taxon>Bacteroidia</taxon>
        <taxon>Bacteroidales</taxon>
        <taxon>Bacteroidaceae</taxon>
        <taxon>Bacteroides</taxon>
    </lineage>
</organism>
<dbReference type="Proteomes" id="UP000886851">
    <property type="component" value="Unassembled WGS sequence"/>
</dbReference>
<accession>A0A9D1ZHY6</accession>
<sequence length="674" mass="76289">MKITNLTTGQAYQLTPGTQLEIERPNLFFNDYGEQSYPVDLPDTDLNRALCGYPDMPSNRQKPQTDIPAAISEGDYYMPCRQAVLGAKRKEKITTSFYMNEGSFLSRMQQVPLVDVFGDETVPGVSTVEEGIEWCWSLMTDEDPHFGIFPAIVQLDGVRRGLNAAVMMDEEGNLFEWGRRDPSTGLPEGISYGFWNAFPRRETVDSRLVQLSPGYYITPFIRANYLLQRLFAYFGYTLQESFFDETKPFDKMLFVNNTADALVNGTILLAHLVPDCYCNTLIDVFRKKFCCEFVPDETAHTVRVEFFKDILVDAPSDDLTGCLVGYPEINFQEPRQLKLSSDSSLTEGESFEGGGELKRKYPDAYINYLNGQFERVGYTNTEVVEVLSDGNIPYYAGDPDLEDYEVNVPDSQFCYGRDPSLGEDLVMTGSYPYIGDGRMLNSVLEGDFDTEAAEADLEEFESSEHKQDPMLAFTNPRTYYNTGTHTWATYSLLYNGAAGIYEKFWRDFDNLLRNALHQVTASLLLDNEQKRSLPAHRKVTMDGSEYLVNILRYTLGGNQVPLDTDLLTTLMQEPVSTATPHSELFTRQGYTWKVRVDSSESLTEGQWVAAGYTAQQAVTAQAIYPPPPTEAQYEAGGSYHTRTVYYSLVRYDDRSNPYWSYRKTTVSLVPAVVE</sequence>
<comment type="caution">
    <text evidence="1">The sequence shown here is derived from an EMBL/GenBank/DDBJ whole genome shotgun (WGS) entry which is preliminary data.</text>
</comment>
<proteinExistence type="predicted"/>
<reference evidence="1" key="2">
    <citation type="submission" date="2021-04" db="EMBL/GenBank/DDBJ databases">
        <authorList>
            <person name="Gilroy R."/>
        </authorList>
    </citation>
    <scope>NUCLEOTIDE SEQUENCE</scope>
    <source>
        <strain evidence="1">Gambia2-208</strain>
    </source>
</reference>
<dbReference type="AlphaFoldDB" id="A0A9D1ZHY6"/>
<evidence type="ECO:0000313" key="1">
    <source>
        <dbReference type="EMBL" id="HIY88243.1"/>
    </source>
</evidence>
<gene>
    <name evidence="1" type="ORF">H9824_06025</name>
</gene>
<protein>
    <submittedName>
        <fullName evidence="1">Uncharacterized protein</fullName>
    </submittedName>
</protein>
<dbReference type="EMBL" id="DXCV01000041">
    <property type="protein sequence ID" value="HIY88243.1"/>
    <property type="molecule type" value="Genomic_DNA"/>
</dbReference>
<reference evidence="1" key="1">
    <citation type="journal article" date="2021" name="PeerJ">
        <title>Extensive microbial diversity within the chicken gut microbiome revealed by metagenomics and culture.</title>
        <authorList>
            <person name="Gilroy R."/>
            <person name="Ravi A."/>
            <person name="Getino M."/>
            <person name="Pursley I."/>
            <person name="Horton D.L."/>
            <person name="Alikhan N.F."/>
            <person name="Baker D."/>
            <person name="Gharbi K."/>
            <person name="Hall N."/>
            <person name="Watson M."/>
            <person name="Adriaenssens E.M."/>
            <person name="Foster-Nyarko E."/>
            <person name="Jarju S."/>
            <person name="Secka A."/>
            <person name="Antonio M."/>
            <person name="Oren A."/>
            <person name="Chaudhuri R.R."/>
            <person name="La Ragione R."/>
            <person name="Hildebrand F."/>
            <person name="Pallen M.J."/>
        </authorList>
    </citation>
    <scope>NUCLEOTIDE SEQUENCE</scope>
    <source>
        <strain evidence="1">Gambia2-208</strain>
    </source>
</reference>
<name>A0A9D1ZHY6_9BACE</name>
<evidence type="ECO:0000313" key="2">
    <source>
        <dbReference type="Proteomes" id="UP000886851"/>
    </source>
</evidence>